<evidence type="ECO:0000313" key="2">
    <source>
        <dbReference type="EMBL" id="KAG8230348.1"/>
    </source>
</evidence>
<feature type="non-terminal residue" evidence="2">
    <location>
        <position position="1929"/>
    </location>
</feature>
<feature type="compositionally biased region" description="Low complexity" evidence="1">
    <location>
        <begin position="1758"/>
        <end position="1767"/>
    </location>
</feature>
<accession>A0A8K0K9J1</accession>
<feature type="region of interest" description="Disordered" evidence="1">
    <location>
        <begin position="1"/>
        <end position="115"/>
    </location>
</feature>
<name>A0A8K0K9J1_LADFU</name>
<organism evidence="2 3">
    <name type="scientific">Ladona fulva</name>
    <name type="common">Scarce chaser dragonfly</name>
    <name type="synonym">Libellula fulva</name>
    <dbReference type="NCBI Taxonomy" id="123851"/>
    <lineage>
        <taxon>Eukaryota</taxon>
        <taxon>Metazoa</taxon>
        <taxon>Ecdysozoa</taxon>
        <taxon>Arthropoda</taxon>
        <taxon>Hexapoda</taxon>
        <taxon>Insecta</taxon>
        <taxon>Pterygota</taxon>
        <taxon>Palaeoptera</taxon>
        <taxon>Odonata</taxon>
        <taxon>Epiprocta</taxon>
        <taxon>Anisoptera</taxon>
        <taxon>Libelluloidea</taxon>
        <taxon>Libellulidae</taxon>
        <taxon>Ladona</taxon>
    </lineage>
</organism>
<feature type="compositionally biased region" description="Acidic residues" evidence="1">
    <location>
        <begin position="1"/>
        <end position="24"/>
    </location>
</feature>
<dbReference type="PANTHER" id="PTHR23185">
    <property type="entry name" value="PROTEIN VIRILIZER HOMOLOG"/>
    <property type="match status" value="1"/>
</dbReference>
<comment type="caution">
    <text evidence="2">The sequence shown here is derived from an EMBL/GenBank/DDBJ whole genome shotgun (WGS) entry which is preliminary data.</text>
</comment>
<keyword evidence="3" id="KW-1185">Reference proteome</keyword>
<reference evidence="2" key="1">
    <citation type="submission" date="2013-04" db="EMBL/GenBank/DDBJ databases">
        <authorList>
            <person name="Qu J."/>
            <person name="Murali S.C."/>
            <person name="Bandaranaike D."/>
            <person name="Bellair M."/>
            <person name="Blankenburg K."/>
            <person name="Chao H."/>
            <person name="Dinh H."/>
            <person name="Doddapaneni H."/>
            <person name="Downs B."/>
            <person name="Dugan-Rocha S."/>
            <person name="Elkadiri S."/>
            <person name="Gnanaolivu R.D."/>
            <person name="Hernandez B."/>
            <person name="Javaid M."/>
            <person name="Jayaseelan J.C."/>
            <person name="Lee S."/>
            <person name="Li M."/>
            <person name="Ming W."/>
            <person name="Munidasa M."/>
            <person name="Muniz J."/>
            <person name="Nguyen L."/>
            <person name="Ongeri F."/>
            <person name="Osuji N."/>
            <person name="Pu L.-L."/>
            <person name="Puazo M."/>
            <person name="Qu C."/>
            <person name="Quiroz J."/>
            <person name="Raj R."/>
            <person name="Weissenberger G."/>
            <person name="Xin Y."/>
            <person name="Zou X."/>
            <person name="Han Y."/>
            <person name="Richards S."/>
            <person name="Worley K."/>
            <person name="Muzny D."/>
            <person name="Gibbs R."/>
        </authorList>
    </citation>
    <scope>NUCLEOTIDE SEQUENCE</scope>
    <source>
        <strain evidence="2">Sampled in the wild</strain>
    </source>
</reference>
<dbReference type="GO" id="GO:0003723">
    <property type="term" value="F:RNA binding"/>
    <property type="evidence" value="ECO:0007669"/>
    <property type="project" value="TreeGrafter"/>
</dbReference>
<gene>
    <name evidence="2" type="ORF">J437_LFUL000619</name>
</gene>
<feature type="compositionally biased region" description="Gly residues" evidence="1">
    <location>
        <begin position="1919"/>
        <end position="1929"/>
    </location>
</feature>
<dbReference type="GO" id="GO:0036396">
    <property type="term" value="C:RNA N6-methyladenosine methyltransferase complex"/>
    <property type="evidence" value="ECO:0007669"/>
    <property type="project" value="TreeGrafter"/>
</dbReference>
<dbReference type="InterPro" id="IPR026736">
    <property type="entry name" value="Virilizer"/>
</dbReference>
<sequence length="1929" mass="208024">MFDSEDVESISEGEIPEADEDDGQEGAISEEAQAEEEEGAIDPPKAHSVAGDSHEDTLEAVRETMAAVSGEIADSMSSRHAEEDEAAEGSVPEEPVEDAHQRKVSPAPDGEVGGMQSAMATDMASPVSASGVMRVPHFGHGATSLTPSPVPPAVDEREEQYEPILSDEEVMDEGETQYQDMEFDLTDYCEDLTKTFNPYSCELQPLLIGGGDGGASIRASRQLHYSLPSQYLPDPSMMTCEAEEWRQQRRGCRINGREVTLHGEVMAMPVPSAAEETRRLEELLTLQSVTVKTLLAGTVPGGVKVLDQVAEEWVEAAEQVPALLPLALPNVSSNEEVMDSVVDWVRLGLDFELAFLQPQPGYKIRHIKAGVRLVQAICGCGEAYIERVINGANIHRTLLSLYNCEYMALSIKLMILRAIDATFVSPLAVEKFLGVNDKRYEESCYQILLHMTQTNRLARLKFALSSLLRKLHLYETFAKLYSTVKGLIRDSPSGLVNGDAEEKELFSGDREEFPQWGEEEIVTACLEEAHCVYVHAKLLISQPKRFLPVRAQFEIRDDIMSEDLYMPIYAYMRKHRVIEACLVVLTQFASSQVQGSGATVSAPAAVVRFLSELLETGHGMQFLCSRTETTNALLRVLMQTTSPDDAAPQVTESNSFSINPSRLGFIMAHRLRVFQQVDALLDAANIPGNDPDHSEVLESLHGLYAIASTPAGKCAVAHVLSHVDDAVALLLKLEGDRMDDSGDGTDLRRKSPGRSYAGDLLALAVRHSDYALFLFHFGKDIAAAAARNVEHSRLAAVGPWLRPVETGKPPDLSALCEGLRNHGEHAANLPGELVTILRLLTHLCLTPAQLADSAVGFGDGNGGSDDPEMYHTELKYTHALLGLFSEDGVPLLCNIMTQLCDLFEQPGLHSTRLVSPVGAIVAAIALPALQLIRRMIERLIRARGHEFHDLTAIPILLRSYTLLQSFPVPSIGYAQAQRGCREVVEALVAYTQPPPPPASATPLPAVLTSLSSTRPGNAATEAEGPARSLWTRTVSEILTYLTSVPHAFIPGLRLLSELLPLPLPMPVCKDQNESSISAEALNARRLWSIHLQPLASTISEVVATLSGSSFAPLLQLWRRVCIQMADLSPAMALVITRALLDSLLVALNRDVSVGTDCRTPLHAMSLEKDQFGTSSEGLRTARSPPPSGLFSCSGHTARLLNFLACLTSHGPIKVVTLQLIRTSSSISSVAGSEEWQYSLLVAWLVAILRPPPPETILAPQHLQAQECAVSVLQCLCDTEVGLIPPPRPGLSGDSPAALNFLASCLPPKDLMIIFTSALVEFIRGGDCLSSEQPFAVLLPAVRTLLKSSDALFNLFTRCLAGFSKDNSDCLSTISSALELLRVLVSTDGGSSGEGPPFPRLLSLMVPKLAKLLDWESGEVGQEIKAEKKEEVDGEESMEVDSKVNSDERPSVEMKTEEDELEANGREVTEENVGDVDMVRIKEEGEVEESASPAVEEAEEGLSPSVVEHQPSPQCRTPPVPRNHGATVDGGGNSGVHPLCELERVLGECQGVGDEEGEDALESLRENISGLIRLLRVESTEKVESEEMVEPLLPMPEQLVSQFISRPVASVVSSSGGDSYDEERLTAGFWLPPPAVEEADSDMDQVSCDLMEVARCHLSPDFHLPVEVDRILRPREIVGVEGSTVGVGVGLGSEVEDSLGGPPGALLVKKRGIGVEDGKYTGREKKAKRPFVTPMRGRGTFSRPMIPQSGSRGDPFRSRPPNTSRPPSLHVDDFVALEITGQQPTGPTGYNKLSMRAAKELMVTRNRGRGRAFSSERGRFFSSSGAQYNRREAGGVNNARGGGSIQRANAGVGGAAVARGVVGNNAGNLAAALTAWPSANLVGVGGGVGDVVGGSPGVASPQSPRTFRGLARPSDEKFGVGRGGWGNNGR</sequence>
<evidence type="ECO:0000256" key="1">
    <source>
        <dbReference type="SAM" id="MobiDB-lite"/>
    </source>
</evidence>
<feature type="compositionally biased region" description="Basic and acidic residues" evidence="1">
    <location>
        <begin position="1421"/>
        <end position="1430"/>
    </location>
</feature>
<evidence type="ECO:0008006" key="4">
    <source>
        <dbReference type="Google" id="ProtNLM"/>
    </source>
</evidence>
<dbReference type="PANTHER" id="PTHR23185:SF0">
    <property type="entry name" value="PROTEIN VIRILIZER HOMOLOG"/>
    <property type="match status" value="1"/>
</dbReference>
<feature type="compositionally biased region" description="Basic and acidic residues" evidence="1">
    <location>
        <begin position="1439"/>
        <end position="1454"/>
    </location>
</feature>
<dbReference type="EMBL" id="KZ308477">
    <property type="protein sequence ID" value="KAG8230348.1"/>
    <property type="molecule type" value="Genomic_DNA"/>
</dbReference>
<reference evidence="2" key="2">
    <citation type="submission" date="2017-10" db="EMBL/GenBank/DDBJ databases">
        <title>Ladona fulva Genome sequencing and assembly.</title>
        <authorList>
            <person name="Murali S."/>
            <person name="Richards S."/>
            <person name="Bandaranaike D."/>
            <person name="Bellair M."/>
            <person name="Blankenburg K."/>
            <person name="Chao H."/>
            <person name="Dinh H."/>
            <person name="Doddapaneni H."/>
            <person name="Dugan-Rocha S."/>
            <person name="Elkadiri S."/>
            <person name="Gnanaolivu R."/>
            <person name="Hernandez B."/>
            <person name="Skinner E."/>
            <person name="Javaid M."/>
            <person name="Lee S."/>
            <person name="Li M."/>
            <person name="Ming W."/>
            <person name="Munidasa M."/>
            <person name="Muniz J."/>
            <person name="Nguyen L."/>
            <person name="Hughes D."/>
            <person name="Osuji N."/>
            <person name="Pu L.-L."/>
            <person name="Puazo M."/>
            <person name="Qu C."/>
            <person name="Quiroz J."/>
            <person name="Raj R."/>
            <person name="Weissenberger G."/>
            <person name="Xin Y."/>
            <person name="Zou X."/>
            <person name="Han Y."/>
            <person name="Worley K."/>
            <person name="Muzny D."/>
            <person name="Gibbs R."/>
        </authorList>
    </citation>
    <scope>NUCLEOTIDE SEQUENCE</scope>
    <source>
        <strain evidence="2">Sampled in the wild</strain>
    </source>
</reference>
<feature type="region of interest" description="Disordered" evidence="1">
    <location>
        <begin position="1732"/>
        <end position="1768"/>
    </location>
</feature>
<dbReference type="Proteomes" id="UP000792457">
    <property type="component" value="Unassembled WGS sequence"/>
</dbReference>
<protein>
    <recommendedName>
        <fullName evidence="4">Virilizer N-terminal domain-containing protein</fullName>
    </recommendedName>
</protein>
<proteinExistence type="predicted"/>
<evidence type="ECO:0000313" key="3">
    <source>
        <dbReference type="Proteomes" id="UP000792457"/>
    </source>
</evidence>
<feature type="region of interest" description="Disordered" evidence="1">
    <location>
        <begin position="1421"/>
        <end position="1466"/>
    </location>
</feature>
<dbReference type="OrthoDB" id="2011702at2759"/>
<feature type="region of interest" description="Disordered" evidence="1">
    <location>
        <begin position="1894"/>
        <end position="1929"/>
    </location>
</feature>
<feature type="compositionally biased region" description="Basic and acidic residues" evidence="1">
    <location>
        <begin position="52"/>
        <end position="62"/>
    </location>
</feature>
<feature type="region of interest" description="Disordered" evidence="1">
    <location>
        <begin position="1484"/>
        <end position="1518"/>
    </location>
</feature>